<keyword evidence="2" id="KW-1185">Reference proteome</keyword>
<dbReference type="EMBL" id="BPRB01000017">
    <property type="protein sequence ID" value="GJE58204.1"/>
    <property type="molecule type" value="Genomic_DNA"/>
</dbReference>
<evidence type="ECO:0000313" key="1">
    <source>
        <dbReference type="EMBL" id="GJE58204.1"/>
    </source>
</evidence>
<name>A0ABQ4TUT1_9HYPH</name>
<accession>A0ABQ4TUT1</accession>
<comment type="caution">
    <text evidence="1">The sequence shown here is derived from an EMBL/GenBank/DDBJ whole genome shotgun (WGS) entry which is preliminary data.</text>
</comment>
<organism evidence="1 2">
    <name type="scientific">Methylobacterium trifolii</name>
    <dbReference type="NCBI Taxonomy" id="1003092"/>
    <lineage>
        <taxon>Bacteria</taxon>
        <taxon>Pseudomonadati</taxon>
        <taxon>Pseudomonadota</taxon>
        <taxon>Alphaproteobacteria</taxon>
        <taxon>Hyphomicrobiales</taxon>
        <taxon>Methylobacteriaceae</taxon>
        <taxon>Methylobacterium</taxon>
    </lineage>
</organism>
<proteinExistence type="predicted"/>
<reference evidence="1" key="2">
    <citation type="submission" date="2021-08" db="EMBL/GenBank/DDBJ databases">
        <authorList>
            <person name="Tani A."/>
            <person name="Ola A."/>
            <person name="Ogura Y."/>
            <person name="Katsura K."/>
            <person name="Hayashi T."/>
        </authorList>
    </citation>
    <scope>NUCLEOTIDE SEQUENCE</scope>
    <source>
        <strain evidence="1">DSM 23632</strain>
    </source>
</reference>
<sequence>MRSEGFPPGGILSFLSKATSLLGFTFPVGEEPLSCCYRVDDHINR</sequence>
<dbReference type="Proteomes" id="UP001055057">
    <property type="component" value="Unassembled WGS sequence"/>
</dbReference>
<reference evidence="1" key="1">
    <citation type="journal article" date="2021" name="Front. Microbiol.">
        <title>Comprehensive Comparative Genomics and Phenotyping of Methylobacterium Species.</title>
        <authorList>
            <person name="Alessa O."/>
            <person name="Ogura Y."/>
            <person name="Fujitani Y."/>
            <person name="Takami H."/>
            <person name="Hayashi T."/>
            <person name="Sahin N."/>
            <person name="Tani A."/>
        </authorList>
    </citation>
    <scope>NUCLEOTIDE SEQUENCE</scope>
    <source>
        <strain evidence="1">DSM 23632</strain>
    </source>
</reference>
<protein>
    <submittedName>
        <fullName evidence="1">Uncharacterized protein</fullName>
    </submittedName>
</protein>
<gene>
    <name evidence="1" type="ORF">MPOCJGCO_0283</name>
</gene>
<evidence type="ECO:0000313" key="2">
    <source>
        <dbReference type="Proteomes" id="UP001055057"/>
    </source>
</evidence>